<comment type="caution">
    <text evidence="8">The sequence shown here is derived from an EMBL/GenBank/DDBJ whole genome shotgun (WGS) entry which is preliminary data.</text>
</comment>
<proteinExistence type="predicted"/>
<comment type="function">
    <text evidence="3">Most highly expressed siglec (sialic acid-binding immunoglobulin-like lectin) on B-cells that plays a role in various aspects of B-cell biology including differentiation, antigen presentation, and trafficking to bone marrow. Binds to alpha 2,6-linked sialic acid residues of surface molecules such as CD22 itself, CD45 and IgM in a cis configuration. Can also bind to ligands on other cells as an adhesion molecule in a trans configuration. Acts as an inhibitory coreceptor on the surface of B-cells and inhibits B-cell receptor induced signaling, characterized by inhibition of the calcium mobilization and cellular activation. Mechanistically, the immunoreceptor tyrosine-based inhibitory motif domain is phosphorylated by the Src kinase LYN, which in turn leads to the recruitment of the protein tyrosine phosphatase 1/PTPN6, leading to the negative regulation of BCR signaling. If this negative signaling from is of sufficient strength, apoptosis of the B-cell can be induced.</text>
</comment>
<evidence type="ECO:0000256" key="1">
    <source>
        <dbReference type="ARBA" id="ARBA00040106"/>
    </source>
</evidence>
<dbReference type="Pfam" id="PF13927">
    <property type="entry name" value="Ig_3"/>
    <property type="match status" value="1"/>
</dbReference>
<keyword evidence="6" id="KW-0472">Membrane</keyword>
<feature type="region of interest" description="Disordered" evidence="5">
    <location>
        <begin position="807"/>
        <end position="829"/>
    </location>
</feature>
<keyword evidence="6" id="KW-1133">Transmembrane helix</keyword>
<organism evidence="8 9">
    <name type="scientific">Merluccius polli</name>
    <name type="common">Benguela hake</name>
    <name type="synonym">Merluccius cadenati</name>
    <dbReference type="NCBI Taxonomy" id="89951"/>
    <lineage>
        <taxon>Eukaryota</taxon>
        <taxon>Metazoa</taxon>
        <taxon>Chordata</taxon>
        <taxon>Craniata</taxon>
        <taxon>Vertebrata</taxon>
        <taxon>Euteleostomi</taxon>
        <taxon>Actinopterygii</taxon>
        <taxon>Neopterygii</taxon>
        <taxon>Teleostei</taxon>
        <taxon>Neoteleostei</taxon>
        <taxon>Acanthomorphata</taxon>
        <taxon>Zeiogadaria</taxon>
        <taxon>Gadariae</taxon>
        <taxon>Gadiformes</taxon>
        <taxon>Gadoidei</taxon>
        <taxon>Merlucciidae</taxon>
        <taxon>Merluccius</taxon>
    </lineage>
</organism>
<comment type="subunit">
    <text evidence="4">Predominantly monomer of isoform CD22-beta. Also found as heterodimer of isoform CD22-beta and a shorter isoform. Interacts with PTPN6/SHP-1, LYN, SYK, PIK3R1/PIK3R2 and PLCG1 upon phosphorylation. Interacts with GRB2, INPP5D and SHC1 upon phosphorylation. May form a complex with INPP5D/SHIP, GRB2 and SHC1.</text>
</comment>
<dbReference type="InterPro" id="IPR056386">
    <property type="entry name" value="Ig_CD22"/>
</dbReference>
<dbReference type="PROSITE" id="PS50835">
    <property type="entry name" value="IG_LIKE"/>
    <property type="match status" value="3"/>
</dbReference>
<keyword evidence="8" id="KW-0675">Receptor</keyword>
<dbReference type="SUPFAM" id="SSF48726">
    <property type="entry name" value="Immunoglobulin"/>
    <property type="match status" value="4"/>
</dbReference>
<evidence type="ECO:0000256" key="6">
    <source>
        <dbReference type="SAM" id="Phobius"/>
    </source>
</evidence>
<dbReference type="InterPro" id="IPR007110">
    <property type="entry name" value="Ig-like_dom"/>
</dbReference>
<accession>A0AA47P561</accession>
<dbReference type="Proteomes" id="UP001174136">
    <property type="component" value="Unassembled WGS sequence"/>
</dbReference>
<reference evidence="8" key="1">
    <citation type="journal article" date="2023" name="Front. Mar. Sci.">
        <title>A new Merluccius polli reference genome to investigate the effects of global change in West African waters.</title>
        <authorList>
            <person name="Mateo J.L."/>
            <person name="Blanco-Fernandez C."/>
            <person name="Garcia-Vazquez E."/>
            <person name="Machado-Schiaffino G."/>
        </authorList>
    </citation>
    <scope>NUCLEOTIDE SEQUENCE</scope>
    <source>
        <strain evidence="8">C29</strain>
        <tissue evidence="8">Fin</tissue>
    </source>
</reference>
<dbReference type="PANTHER" id="PTHR46013">
    <property type="entry name" value="VASCULAR CELL ADHESION MOLECULE 1"/>
    <property type="match status" value="1"/>
</dbReference>
<feature type="domain" description="Ig-like" evidence="7">
    <location>
        <begin position="507"/>
        <end position="587"/>
    </location>
</feature>
<name>A0AA47P561_MERPO</name>
<feature type="domain" description="Ig-like" evidence="7">
    <location>
        <begin position="421"/>
        <end position="498"/>
    </location>
</feature>
<dbReference type="EMBL" id="JAOPHQ010001303">
    <property type="protein sequence ID" value="KAK0151296.1"/>
    <property type="molecule type" value="Genomic_DNA"/>
</dbReference>
<sequence>MTCLFFTALQGYGEWGVTYTSSNVCALRGSTVEISCTYRYPKVKDGRYTTVQKTLWFTKTDGNKYLLSDTDYADRVKYSCGENSCTGNSCYGKCTLRIRDLRLSDSAAGYKFRFETDQPGGKYTGDPGVTLSVTDLQVKVPVPDPTHPTLADLECHSMCGLAGPYNWTRRGQSVGRGRSYRVDIRSEDIFSCAVEGYEHLPSPPVCKSTPQCTDIMPGCLFFTALQRYGDWRVTYTSNVCALRGSTVEISCTYTYPKEQDGRDTTVQKTLWLTKRDGDKYVDLRSDKDYADRVEYSCEDNSCNGKSLRIRDLRLSDSAEYKFRFITNQPGGKYTGEPGVTLSVTDLQVKVSFPDPTHPTLADLECHSMCGLAGPYIWTRSGQFVGRGRSYWFYIGSEDIYSCAVEGYEHLPSPPVYAPKTPSVTVRPSGEIEEGSSVTLSCSSDANPAAKYTWFKDNTDDSSRYMNQGQQLVFGPIKSSDSGQYYCLVETELRTKSASIYINVKYGPKHTSVISSPSGGVKEGSSVTLSCSTDANPAANYTWFKDNTVYRDMNQRQQLVFDRVNSSDSGKYLCEAKNEFGTKSASISINVKYGPKHTSVTSSPSGGVKEGSSVTLSCSSDANPAANYTWFKEHEDSVIESGQNYTITDITSELGGNYYCQAHNAIGPHNSTFLSINVTETYQQMTTTVGTIGSVAVLLTIILLLITFLWMRRKRASRKASALGPDIAEEPLPVYGNVLALTNHAAPAALREPIERQDDLHYASIHVSRSENQEVPRCSAGSRVQSDQTDEVVYSVVKFKITNAVPEGRDQAETGETSELYSTVKKHPRV</sequence>
<evidence type="ECO:0000256" key="4">
    <source>
        <dbReference type="ARBA" id="ARBA00046458"/>
    </source>
</evidence>
<feature type="transmembrane region" description="Helical" evidence="6">
    <location>
        <begin position="688"/>
        <end position="710"/>
    </location>
</feature>
<dbReference type="CDD" id="cd00096">
    <property type="entry name" value="Ig"/>
    <property type="match status" value="1"/>
</dbReference>
<dbReference type="Gene3D" id="2.60.40.10">
    <property type="entry name" value="Immunoglobulins"/>
    <property type="match status" value="5"/>
</dbReference>
<dbReference type="InterPro" id="IPR036179">
    <property type="entry name" value="Ig-like_dom_sf"/>
</dbReference>
<feature type="domain" description="Ig-like" evidence="7">
    <location>
        <begin position="594"/>
        <end position="678"/>
    </location>
</feature>
<evidence type="ECO:0000256" key="5">
    <source>
        <dbReference type="SAM" id="MobiDB-lite"/>
    </source>
</evidence>
<dbReference type="InterPro" id="IPR003598">
    <property type="entry name" value="Ig_sub2"/>
</dbReference>
<keyword evidence="9" id="KW-1185">Reference proteome</keyword>
<dbReference type="SMART" id="SM00408">
    <property type="entry name" value="IGc2"/>
    <property type="match status" value="3"/>
</dbReference>
<dbReference type="SMART" id="SM00409">
    <property type="entry name" value="IG"/>
    <property type="match status" value="5"/>
</dbReference>
<evidence type="ECO:0000313" key="9">
    <source>
        <dbReference type="Proteomes" id="UP001174136"/>
    </source>
</evidence>
<dbReference type="Pfam" id="PF24518">
    <property type="entry name" value="Ig_CD22"/>
    <property type="match status" value="2"/>
</dbReference>
<dbReference type="InterPro" id="IPR003599">
    <property type="entry name" value="Ig_sub"/>
</dbReference>
<protein>
    <recommendedName>
        <fullName evidence="1">B-cell receptor CD22</fullName>
    </recommendedName>
    <alternativeName>
        <fullName evidence="2">Sialic acid-binding Ig-like lectin 2</fullName>
    </alternativeName>
</protein>
<evidence type="ECO:0000256" key="3">
    <source>
        <dbReference type="ARBA" id="ARBA00045430"/>
    </source>
</evidence>
<dbReference type="AlphaFoldDB" id="A0AA47P561"/>
<dbReference type="InterPro" id="IPR013783">
    <property type="entry name" value="Ig-like_fold"/>
</dbReference>
<dbReference type="Pfam" id="PF13895">
    <property type="entry name" value="Ig_2"/>
    <property type="match status" value="2"/>
</dbReference>
<evidence type="ECO:0000259" key="7">
    <source>
        <dbReference type="PROSITE" id="PS50835"/>
    </source>
</evidence>
<keyword evidence="6" id="KW-0812">Transmembrane</keyword>
<evidence type="ECO:0000313" key="8">
    <source>
        <dbReference type="EMBL" id="KAK0151296.1"/>
    </source>
</evidence>
<evidence type="ECO:0000256" key="2">
    <source>
        <dbReference type="ARBA" id="ARBA00041781"/>
    </source>
</evidence>
<gene>
    <name evidence="8" type="primary">CD22_48</name>
    <name evidence="8" type="ORF">N1851_007561</name>
</gene>
<dbReference type="PANTHER" id="PTHR46013:SF4">
    <property type="entry name" value="B-CELL RECEPTOR CD22-RELATED"/>
    <property type="match status" value="1"/>
</dbReference>